<feature type="region of interest" description="Disordered" evidence="1">
    <location>
        <begin position="31"/>
        <end position="88"/>
    </location>
</feature>
<sequence>MKLSATASDASRSPSRPRFLAAARSVWRSLSALRPATPQRRPSEARCSSSTTYTPVTPVAPKSTMSSSRGEDMSPPMSTPRSSARADTRRVALYASHAFAVQHARTTARTTGSPCAVYRPSFRNTHEGGLQTDLGGPRIRQTKPGNFQSSVQSVVLVE</sequence>
<dbReference type="EMBL" id="JARKHS020012887">
    <property type="protein sequence ID" value="KAK8776494.1"/>
    <property type="molecule type" value="Genomic_DNA"/>
</dbReference>
<evidence type="ECO:0000256" key="1">
    <source>
        <dbReference type="SAM" id="MobiDB-lite"/>
    </source>
</evidence>
<evidence type="ECO:0000313" key="2">
    <source>
        <dbReference type="EMBL" id="KAK8776494.1"/>
    </source>
</evidence>
<dbReference type="AlphaFoldDB" id="A0AAQ4ENY8"/>
<dbReference type="Proteomes" id="UP001321473">
    <property type="component" value="Unassembled WGS sequence"/>
</dbReference>
<accession>A0AAQ4ENY8</accession>
<proteinExistence type="predicted"/>
<reference evidence="2 3" key="1">
    <citation type="journal article" date="2023" name="Arcadia Sci">
        <title>De novo assembly of a long-read Amblyomma americanum tick genome.</title>
        <authorList>
            <person name="Chou S."/>
            <person name="Poskanzer K.E."/>
            <person name="Rollins M."/>
            <person name="Thuy-Boun P.S."/>
        </authorList>
    </citation>
    <scope>NUCLEOTIDE SEQUENCE [LARGE SCALE GENOMIC DNA]</scope>
    <source>
        <strain evidence="2">F_SG_1</strain>
        <tissue evidence="2">Salivary glands</tissue>
    </source>
</reference>
<name>A0AAQ4ENY8_AMBAM</name>
<feature type="compositionally biased region" description="Low complexity" evidence="1">
    <location>
        <begin position="48"/>
        <end position="59"/>
    </location>
</feature>
<evidence type="ECO:0000313" key="3">
    <source>
        <dbReference type="Proteomes" id="UP001321473"/>
    </source>
</evidence>
<keyword evidence="3" id="KW-1185">Reference proteome</keyword>
<gene>
    <name evidence="2" type="ORF">V5799_030161</name>
</gene>
<protein>
    <submittedName>
        <fullName evidence="2">Uncharacterized protein</fullName>
    </submittedName>
</protein>
<organism evidence="2 3">
    <name type="scientific">Amblyomma americanum</name>
    <name type="common">Lone star tick</name>
    <dbReference type="NCBI Taxonomy" id="6943"/>
    <lineage>
        <taxon>Eukaryota</taxon>
        <taxon>Metazoa</taxon>
        <taxon>Ecdysozoa</taxon>
        <taxon>Arthropoda</taxon>
        <taxon>Chelicerata</taxon>
        <taxon>Arachnida</taxon>
        <taxon>Acari</taxon>
        <taxon>Parasitiformes</taxon>
        <taxon>Ixodida</taxon>
        <taxon>Ixodoidea</taxon>
        <taxon>Ixodidae</taxon>
        <taxon>Amblyomminae</taxon>
        <taxon>Amblyomma</taxon>
    </lineage>
</organism>
<comment type="caution">
    <text evidence="2">The sequence shown here is derived from an EMBL/GenBank/DDBJ whole genome shotgun (WGS) entry which is preliminary data.</text>
</comment>